<protein>
    <submittedName>
        <fullName evidence="2">Predicted protein</fullName>
    </submittedName>
</protein>
<gene>
    <name evidence="2" type="ORF">NAEGRDRAFT_72014</name>
</gene>
<dbReference type="GeneID" id="8854684"/>
<dbReference type="InParanoid" id="D2VSP5"/>
<evidence type="ECO:0000259" key="1">
    <source>
        <dbReference type="Pfam" id="PF13475"/>
    </source>
</evidence>
<dbReference type="Pfam" id="PF13475">
    <property type="entry name" value="DUF4116"/>
    <property type="match status" value="3"/>
</dbReference>
<dbReference type="EMBL" id="GG738894">
    <property type="protein sequence ID" value="EFC40226.1"/>
    <property type="molecule type" value="Genomic_DNA"/>
</dbReference>
<name>D2VSP5_NAEGR</name>
<feature type="domain" description="DUF4116" evidence="1">
    <location>
        <begin position="129"/>
        <end position="164"/>
    </location>
</feature>
<feature type="domain" description="DUF4116" evidence="1">
    <location>
        <begin position="81"/>
        <end position="122"/>
    </location>
</feature>
<evidence type="ECO:0000313" key="3">
    <source>
        <dbReference type="Proteomes" id="UP000006671"/>
    </source>
</evidence>
<dbReference type="Proteomes" id="UP000006671">
    <property type="component" value="Unassembled WGS sequence"/>
</dbReference>
<dbReference type="AlphaFoldDB" id="D2VSP5"/>
<keyword evidence="3" id="KW-1185">Reference proteome</keyword>
<dbReference type="KEGG" id="ngr:NAEGRDRAFT_72014"/>
<dbReference type="VEuPathDB" id="AmoebaDB:NAEGRDRAFT_72014"/>
<organism evidence="3">
    <name type="scientific">Naegleria gruberi</name>
    <name type="common">Amoeba</name>
    <dbReference type="NCBI Taxonomy" id="5762"/>
    <lineage>
        <taxon>Eukaryota</taxon>
        <taxon>Discoba</taxon>
        <taxon>Heterolobosea</taxon>
        <taxon>Tetramitia</taxon>
        <taxon>Eutetramitia</taxon>
        <taxon>Vahlkampfiidae</taxon>
        <taxon>Naegleria</taxon>
    </lineage>
</organism>
<reference evidence="2 3" key="1">
    <citation type="journal article" date="2010" name="Cell">
        <title>The genome of Naegleria gruberi illuminates early eukaryotic versatility.</title>
        <authorList>
            <person name="Fritz-Laylin L.K."/>
            <person name="Prochnik S.E."/>
            <person name="Ginger M.L."/>
            <person name="Dacks J.B."/>
            <person name="Carpenter M.L."/>
            <person name="Field M.C."/>
            <person name="Kuo A."/>
            <person name="Paredez A."/>
            <person name="Chapman J."/>
            <person name="Pham J."/>
            <person name="Shu S."/>
            <person name="Neupane R."/>
            <person name="Cipriano M."/>
            <person name="Mancuso J."/>
            <person name="Tu H."/>
            <person name="Salamov A."/>
            <person name="Lindquist E."/>
            <person name="Shapiro H."/>
            <person name="Lucas S."/>
            <person name="Grigoriev I.V."/>
            <person name="Cande W.Z."/>
            <person name="Fulton C."/>
            <person name="Rokhsar D.S."/>
            <person name="Dawson S.C."/>
        </authorList>
    </citation>
    <scope>NUCLEOTIDE SEQUENCE [LARGE SCALE GENOMIC DNA]</scope>
    <source>
        <strain evidence="2 3">NEG-M</strain>
    </source>
</reference>
<accession>D2VSP5</accession>
<evidence type="ECO:0000313" key="2">
    <source>
        <dbReference type="EMBL" id="EFC40226.1"/>
    </source>
</evidence>
<feature type="domain" description="DUF4116" evidence="1">
    <location>
        <begin position="203"/>
        <end position="249"/>
    </location>
</feature>
<sequence length="335" mass="39468">MIHNNHYSDIALHLENTGQPMHNDHSKLYNVLQDKIQEQSEEAVALHVNYQMILVNIRKSRKKRAIRRLIIPPMLLNEKFVAMELVKSWAGYLCKFTNFCNDYDVVLAAVSKNGSSLQFLPKGHAFCDDFQIAYQAVNSNFTSYQYLSDNMKMDRRIVLRAVKSQLPYGFLPIQFKKDREIMLEVMKFQYYVAYKDLEDFLDDGEIVIRAKRYNTSFIGKLSERLRNDYSFIEKCTRANPESFLQFPKKYCENFEIVKRFSKSHLPLSQVPEIWRSNLEIVTNCVSRSESDIAHLPRIVWKNVDFLLQLVAKHNSLGYYIFYFMPKGRVSIIFLF</sequence>
<dbReference type="RefSeq" id="XP_002672970.1">
    <property type="nucleotide sequence ID" value="XM_002672924.1"/>
</dbReference>
<dbReference type="InterPro" id="IPR025197">
    <property type="entry name" value="DUF4116"/>
</dbReference>
<proteinExistence type="predicted"/>